<evidence type="ECO:0000256" key="3">
    <source>
        <dbReference type="ARBA" id="ARBA00022737"/>
    </source>
</evidence>
<dbReference type="SMART" id="SM00386">
    <property type="entry name" value="HAT"/>
    <property type="match status" value="6"/>
</dbReference>
<evidence type="ECO:0000256" key="4">
    <source>
        <dbReference type="ARBA" id="ARBA00023187"/>
    </source>
</evidence>
<keyword evidence="4" id="KW-0508">mRNA splicing</keyword>
<dbReference type="GO" id="GO:0030627">
    <property type="term" value="F:pre-mRNA 5'-splice site binding"/>
    <property type="evidence" value="ECO:0007669"/>
    <property type="project" value="TreeGrafter"/>
</dbReference>
<dbReference type="FunFam" id="1.25.40.10:FF:000064">
    <property type="entry name" value="Putative pre-mrna-processing factor 39"/>
    <property type="match status" value="1"/>
</dbReference>
<dbReference type="GO" id="GO:0005685">
    <property type="term" value="C:U1 snRNP"/>
    <property type="evidence" value="ECO:0007669"/>
    <property type="project" value="TreeGrafter"/>
</dbReference>
<dbReference type="GO" id="GO:0071004">
    <property type="term" value="C:U2-type prespliceosome"/>
    <property type="evidence" value="ECO:0007669"/>
    <property type="project" value="TreeGrafter"/>
</dbReference>
<dbReference type="Proteomes" id="UP000613740">
    <property type="component" value="Unassembled WGS sequence"/>
</dbReference>
<dbReference type="InterPro" id="IPR011990">
    <property type="entry name" value="TPR-like_helical_dom_sf"/>
</dbReference>
<gene>
    <name evidence="8" type="ORF">HYH02_012840</name>
</gene>
<dbReference type="EMBL" id="JAEHOD010000064">
    <property type="protein sequence ID" value="KAG2433139.1"/>
    <property type="molecule type" value="Genomic_DNA"/>
</dbReference>
<dbReference type="FunFam" id="1.25.40.10:FF:000159">
    <property type="entry name" value="Tetratricopeptide repeat (TPR)-like superfamily protein"/>
    <property type="match status" value="1"/>
</dbReference>
<keyword evidence="9" id="KW-1185">Reference proteome</keyword>
<dbReference type="PANTHER" id="PTHR17204:SF5">
    <property type="entry name" value="PRE-MRNA-PROCESSING FACTOR 39"/>
    <property type="match status" value="1"/>
</dbReference>
<feature type="compositionally biased region" description="Basic and acidic residues" evidence="7">
    <location>
        <begin position="239"/>
        <end position="268"/>
    </location>
</feature>
<dbReference type="Pfam" id="PF23241">
    <property type="entry name" value="HAT_PRP39_C"/>
    <property type="match status" value="1"/>
</dbReference>
<feature type="compositionally biased region" description="Low complexity" evidence="7">
    <location>
        <begin position="622"/>
        <end position="631"/>
    </location>
</feature>
<dbReference type="Pfam" id="PF23240">
    <property type="entry name" value="HAT_PRP39_N"/>
    <property type="match status" value="1"/>
</dbReference>
<keyword evidence="3" id="KW-0677">Repeat</keyword>
<dbReference type="PANTHER" id="PTHR17204">
    <property type="entry name" value="PRE-MRNA PROCESSING PROTEIN PRP39-RELATED"/>
    <property type="match status" value="1"/>
</dbReference>
<evidence type="ECO:0000256" key="6">
    <source>
        <dbReference type="ARBA" id="ARBA00038019"/>
    </source>
</evidence>
<evidence type="ECO:0000256" key="1">
    <source>
        <dbReference type="ARBA" id="ARBA00004123"/>
    </source>
</evidence>
<accession>A0A835W124</accession>
<feature type="region of interest" description="Disordered" evidence="7">
    <location>
        <begin position="562"/>
        <end position="583"/>
    </location>
</feature>
<comment type="similarity">
    <text evidence="6">Belongs to the PRP39 family.</text>
</comment>
<evidence type="ECO:0000256" key="5">
    <source>
        <dbReference type="ARBA" id="ARBA00023242"/>
    </source>
</evidence>
<evidence type="ECO:0000256" key="7">
    <source>
        <dbReference type="SAM" id="MobiDB-lite"/>
    </source>
</evidence>
<dbReference type="Gene3D" id="1.25.40.10">
    <property type="entry name" value="Tetratricopeptide repeat domain"/>
    <property type="match status" value="2"/>
</dbReference>
<evidence type="ECO:0008006" key="10">
    <source>
        <dbReference type="Google" id="ProtNLM"/>
    </source>
</evidence>
<feature type="region of interest" description="Disordered" evidence="7">
    <location>
        <begin position="1"/>
        <end position="36"/>
    </location>
</feature>
<evidence type="ECO:0000256" key="2">
    <source>
        <dbReference type="ARBA" id="ARBA00022664"/>
    </source>
</evidence>
<comment type="caution">
    <text evidence="8">The sequence shown here is derived from an EMBL/GenBank/DDBJ whole genome shotgun (WGS) entry which is preliminary data.</text>
</comment>
<feature type="compositionally biased region" description="Low complexity" evidence="7">
    <location>
        <begin position="562"/>
        <end position="572"/>
    </location>
</feature>
<proteinExistence type="inferred from homology"/>
<keyword evidence="2" id="KW-0507">mRNA processing</keyword>
<feature type="region of interest" description="Disordered" evidence="7">
    <location>
        <begin position="235"/>
        <end position="303"/>
    </location>
</feature>
<dbReference type="InterPro" id="IPR003107">
    <property type="entry name" value="HAT"/>
</dbReference>
<feature type="compositionally biased region" description="Low complexity" evidence="7">
    <location>
        <begin position="19"/>
        <end position="28"/>
    </location>
</feature>
<keyword evidence="5" id="KW-0539">Nucleus</keyword>
<dbReference type="GO" id="GO:0000395">
    <property type="term" value="P:mRNA 5'-splice site recognition"/>
    <property type="evidence" value="ECO:0007669"/>
    <property type="project" value="TreeGrafter"/>
</dbReference>
<evidence type="ECO:0000313" key="8">
    <source>
        <dbReference type="EMBL" id="KAG2433139.1"/>
    </source>
</evidence>
<comment type="subcellular location">
    <subcellularLocation>
        <location evidence="1">Nucleus</location>
    </subcellularLocation>
</comment>
<name>A0A835W124_9CHLO</name>
<reference evidence="8" key="1">
    <citation type="journal article" date="2020" name="bioRxiv">
        <title>Comparative genomics of Chlamydomonas.</title>
        <authorList>
            <person name="Craig R.J."/>
            <person name="Hasan A.R."/>
            <person name="Ness R.W."/>
            <person name="Keightley P.D."/>
        </authorList>
    </citation>
    <scope>NUCLEOTIDE SEQUENCE</scope>
    <source>
        <strain evidence="8">CCAP 11/173</strain>
    </source>
</reference>
<dbReference type="AlphaFoldDB" id="A0A835W124"/>
<organism evidence="8 9">
    <name type="scientific">Chlamydomonas schloesseri</name>
    <dbReference type="NCBI Taxonomy" id="2026947"/>
    <lineage>
        <taxon>Eukaryota</taxon>
        <taxon>Viridiplantae</taxon>
        <taxon>Chlorophyta</taxon>
        <taxon>core chlorophytes</taxon>
        <taxon>Chlorophyceae</taxon>
        <taxon>CS clade</taxon>
        <taxon>Chlamydomonadales</taxon>
        <taxon>Chlamydomonadaceae</taxon>
        <taxon>Chlamydomonas</taxon>
    </lineage>
</organism>
<dbReference type="InterPro" id="IPR059164">
    <property type="entry name" value="HAT_PRP39_C"/>
</dbReference>
<feature type="region of interest" description="Disordered" evidence="7">
    <location>
        <begin position="622"/>
        <end position="674"/>
    </location>
</feature>
<dbReference type="GO" id="GO:0000243">
    <property type="term" value="C:commitment complex"/>
    <property type="evidence" value="ECO:0007669"/>
    <property type="project" value="TreeGrafter"/>
</dbReference>
<evidence type="ECO:0000313" key="9">
    <source>
        <dbReference type="Proteomes" id="UP000613740"/>
    </source>
</evidence>
<dbReference type="OrthoDB" id="10265668at2759"/>
<dbReference type="SUPFAM" id="SSF48452">
    <property type="entry name" value="TPR-like"/>
    <property type="match status" value="2"/>
</dbReference>
<protein>
    <recommendedName>
        <fullName evidence="10">Suppressor of forked domain-containing protein</fullName>
    </recommendedName>
</protein>
<sequence length="726" mass="78778">MDVDKPAEQPVVGPKEGSPQPEAQAAPAAAPPNPDLEAYNQKWTAVQNDPQDFNTFTALLGIADRLEDVEKVRAAYDAFLAEYPLCYGYWKKYADAELRHGSAEAAAAVYERGVVATPYSADLWAHYAAFKKGLPDANPEDVRGVYERGLAYVCTDFNSHGLWDKYLAFEGEQASTLHVSSLYCRLLACPVRELDRYYNSFKTYVGPLAAAQVVLPHDFDAIRVRLEAEAAAKAAAAAEEPKKEEAAEATEVKKEEEGGEGAEVKKEEEEGGEGAEGGAPPPPPAANGEVKAEESKEPAAVTDDDIKAAWLKQQEAVYEATRAELAKRRPFEEAARRPYFHIKPLDGVQLFNWIKYLDFMEGRGEPTATQTVYERCLVACASYPEFWQRYVRYLEARGDEAGAKAALDRGVLVFCKRRPEMHIFAAHWDELHGNVEGARARYAHLLTHVSPRLIEAVTSAANFERRQGDLAAAVKHLSDLTEEERSKDGSRIYPFLAIHQAHFLRRHTGDLAAARKVLDEALEQCPGVRSLWEAAVHFEELAGGPQAVARALDLYDRATAPPAEGTTAATAGKSLPERDREELSARSVDFADMYGTPQQLKAAADRHAARFMLPTTVTAEARAATTSGGNKRANEGGAGGGAAKAPRLDHGSSHHHHHAPPPPPMAAQPAAAAHHAMAAGHHAAAYGAYGQAAPAASAAAYSQYYGQYGAAAQYPGYGYGYSGYGY</sequence>